<evidence type="ECO:0000313" key="2">
    <source>
        <dbReference type="Proteomes" id="UP001499993"/>
    </source>
</evidence>
<dbReference type="Proteomes" id="UP001499993">
    <property type="component" value="Unassembled WGS sequence"/>
</dbReference>
<dbReference type="RefSeq" id="WP_345555258.1">
    <property type="nucleotide sequence ID" value="NZ_BAABIK010000002.1"/>
</dbReference>
<accession>A0ABP9G4Q2</accession>
<organism evidence="1 2">
    <name type="scientific">Streptomonospora halophila</name>
    <dbReference type="NCBI Taxonomy" id="427369"/>
    <lineage>
        <taxon>Bacteria</taxon>
        <taxon>Bacillati</taxon>
        <taxon>Actinomycetota</taxon>
        <taxon>Actinomycetes</taxon>
        <taxon>Streptosporangiales</taxon>
        <taxon>Nocardiopsidaceae</taxon>
        <taxon>Streptomonospora</taxon>
    </lineage>
</organism>
<dbReference type="EMBL" id="BAABIK010000002">
    <property type="protein sequence ID" value="GAA4928582.1"/>
    <property type="molecule type" value="Genomic_DNA"/>
</dbReference>
<gene>
    <name evidence="1" type="ORF">GCM10023224_04780</name>
</gene>
<reference evidence="2" key="1">
    <citation type="journal article" date="2019" name="Int. J. Syst. Evol. Microbiol.">
        <title>The Global Catalogue of Microorganisms (GCM) 10K type strain sequencing project: providing services to taxonomists for standard genome sequencing and annotation.</title>
        <authorList>
            <consortium name="The Broad Institute Genomics Platform"/>
            <consortium name="The Broad Institute Genome Sequencing Center for Infectious Disease"/>
            <person name="Wu L."/>
            <person name="Ma J."/>
        </authorList>
    </citation>
    <scope>NUCLEOTIDE SEQUENCE [LARGE SCALE GENOMIC DNA]</scope>
    <source>
        <strain evidence="2">JCM 18123</strain>
    </source>
</reference>
<sequence length="61" mass="6663">MSEVVIDPQVGDTLTCPGCGERVRLDWADGWRNDNGLTCRPARTTHSEHIATLTAREAPGE</sequence>
<evidence type="ECO:0000313" key="1">
    <source>
        <dbReference type="EMBL" id="GAA4928582.1"/>
    </source>
</evidence>
<protein>
    <submittedName>
        <fullName evidence="1">Uncharacterized protein</fullName>
    </submittedName>
</protein>
<comment type="caution">
    <text evidence="1">The sequence shown here is derived from an EMBL/GenBank/DDBJ whole genome shotgun (WGS) entry which is preliminary data.</text>
</comment>
<proteinExistence type="predicted"/>
<keyword evidence="2" id="KW-1185">Reference proteome</keyword>
<name>A0ABP9G4Q2_9ACTN</name>